<accession>A0A7R9HB49</accession>
<sequence length="82" mass="9005">MQYLLANMNSTSPTSELARTVSVLDAIGQAVKKLLPETVTKCFEKVGFSMSEVTAGVENENDHQYLQNCVNESAFNNCEAED</sequence>
<evidence type="ECO:0000313" key="1">
    <source>
        <dbReference type="EMBL" id="CAD7414875.1"/>
    </source>
</evidence>
<dbReference type="AlphaFoldDB" id="A0A7R9HB49"/>
<proteinExistence type="predicted"/>
<dbReference type="EMBL" id="OC325159">
    <property type="protein sequence ID" value="CAD7414875.1"/>
    <property type="molecule type" value="Genomic_DNA"/>
</dbReference>
<gene>
    <name evidence="1" type="ORF">TCEB3V08_LOCUS12247</name>
</gene>
<organism evidence="1">
    <name type="scientific">Timema cristinae</name>
    <name type="common">Walking stick</name>
    <dbReference type="NCBI Taxonomy" id="61476"/>
    <lineage>
        <taxon>Eukaryota</taxon>
        <taxon>Metazoa</taxon>
        <taxon>Ecdysozoa</taxon>
        <taxon>Arthropoda</taxon>
        <taxon>Hexapoda</taxon>
        <taxon>Insecta</taxon>
        <taxon>Pterygota</taxon>
        <taxon>Neoptera</taxon>
        <taxon>Polyneoptera</taxon>
        <taxon>Phasmatodea</taxon>
        <taxon>Timematodea</taxon>
        <taxon>Timematoidea</taxon>
        <taxon>Timematidae</taxon>
        <taxon>Timema</taxon>
    </lineage>
</organism>
<name>A0A7R9HB49_TIMCR</name>
<protein>
    <submittedName>
        <fullName evidence="1">Uncharacterized protein</fullName>
    </submittedName>
</protein>
<reference evidence="1" key="1">
    <citation type="submission" date="2020-11" db="EMBL/GenBank/DDBJ databases">
        <authorList>
            <person name="Tran Van P."/>
        </authorList>
    </citation>
    <scope>NUCLEOTIDE SEQUENCE</scope>
</reference>